<name>A0ABU3QE48_9ACTN</name>
<keyword evidence="2" id="KW-1185">Reference proteome</keyword>
<accession>A0ABU3QE48</accession>
<organism evidence="1 2">
    <name type="scientific">Streptomyces tamarix</name>
    <dbReference type="NCBI Taxonomy" id="3078565"/>
    <lineage>
        <taxon>Bacteria</taxon>
        <taxon>Bacillati</taxon>
        <taxon>Actinomycetota</taxon>
        <taxon>Actinomycetes</taxon>
        <taxon>Kitasatosporales</taxon>
        <taxon>Streptomycetaceae</taxon>
        <taxon>Streptomyces</taxon>
    </lineage>
</organism>
<dbReference type="EMBL" id="JAWCTQ010000002">
    <property type="protein sequence ID" value="MDT9681050.1"/>
    <property type="molecule type" value="Genomic_DNA"/>
</dbReference>
<comment type="caution">
    <text evidence="1">The sequence shown here is derived from an EMBL/GenBank/DDBJ whole genome shotgun (WGS) entry which is preliminary data.</text>
</comment>
<proteinExistence type="predicted"/>
<dbReference type="RefSeq" id="WP_315876040.1">
    <property type="nucleotide sequence ID" value="NZ_JAWCTQ010000002.1"/>
</dbReference>
<gene>
    <name evidence="1" type="ORF">RND61_03000</name>
</gene>
<dbReference type="Proteomes" id="UP001250181">
    <property type="component" value="Unassembled WGS sequence"/>
</dbReference>
<sequence>MLADDAARTGRPPLPAPGIPAWPGVGPRLWHRYAGDSFIVERHWLDP</sequence>
<evidence type="ECO:0000313" key="2">
    <source>
        <dbReference type="Proteomes" id="UP001250181"/>
    </source>
</evidence>
<reference evidence="1 2" key="1">
    <citation type="submission" date="2023-09" db="EMBL/GenBank/DDBJ databases">
        <title>Streptomyces sp. nov.: A antagonism against Alternaria gaisen Producing Streptochlin, Isolated from Tamarix root soil.</title>
        <authorList>
            <person name="Chen Y."/>
        </authorList>
    </citation>
    <scope>NUCLEOTIDE SEQUENCE [LARGE SCALE GENOMIC DNA]</scope>
    <source>
        <strain evidence="1 2">TRM76323</strain>
    </source>
</reference>
<evidence type="ECO:0000313" key="1">
    <source>
        <dbReference type="EMBL" id="MDT9681050.1"/>
    </source>
</evidence>
<protein>
    <submittedName>
        <fullName evidence="1">Uncharacterized protein</fullName>
    </submittedName>
</protein>